<keyword evidence="7 11" id="KW-0812">Transmembrane</keyword>
<evidence type="ECO:0000256" key="4">
    <source>
        <dbReference type="ARBA" id="ARBA00022475"/>
    </source>
</evidence>
<evidence type="ECO:0000256" key="5">
    <source>
        <dbReference type="ARBA" id="ARBA00022481"/>
    </source>
</evidence>
<evidence type="ECO:0000256" key="7">
    <source>
        <dbReference type="ARBA" id="ARBA00022692"/>
    </source>
</evidence>
<protein>
    <recommendedName>
        <fullName evidence="3">Type II secretion system core protein G</fullName>
    </recommendedName>
</protein>
<evidence type="ECO:0000256" key="11">
    <source>
        <dbReference type="SAM" id="Phobius"/>
    </source>
</evidence>
<accession>A0A831RY45</accession>
<dbReference type="InterPro" id="IPR045584">
    <property type="entry name" value="Pilin-like"/>
</dbReference>
<keyword evidence="8 11" id="KW-1133">Transmembrane helix</keyword>
<dbReference type="Pfam" id="PF07963">
    <property type="entry name" value="N_methyl"/>
    <property type="match status" value="1"/>
</dbReference>
<reference evidence="13" key="1">
    <citation type="journal article" date="2020" name="mSystems">
        <title>Genome- and Community-Level Interaction Insights into Carbon Utilization and Element Cycling Functions of Hydrothermarchaeota in Hydrothermal Sediment.</title>
        <authorList>
            <person name="Zhou Z."/>
            <person name="Liu Y."/>
            <person name="Xu W."/>
            <person name="Pan J."/>
            <person name="Luo Z.H."/>
            <person name="Li M."/>
        </authorList>
    </citation>
    <scope>NUCLEOTIDE SEQUENCE [LARGE SCALE GENOMIC DNA]</scope>
    <source>
        <strain evidence="13">HyVt-458</strain>
    </source>
</reference>
<keyword evidence="5" id="KW-0488">Methylation</keyword>
<evidence type="ECO:0000256" key="1">
    <source>
        <dbReference type="ARBA" id="ARBA00004377"/>
    </source>
</evidence>
<dbReference type="PRINTS" id="PR00813">
    <property type="entry name" value="BCTERIALGSPG"/>
</dbReference>
<dbReference type="GO" id="GO:0015628">
    <property type="term" value="P:protein secretion by the type II secretion system"/>
    <property type="evidence" value="ECO:0007669"/>
    <property type="project" value="InterPro"/>
</dbReference>
<feature type="domain" description="Type II secretion system protein GspG C-terminal" evidence="12">
    <location>
        <begin position="34"/>
        <end position="132"/>
    </location>
</feature>
<keyword evidence="9 11" id="KW-0472">Membrane</keyword>
<proteinExistence type="inferred from homology"/>
<dbReference type="NCBIfam" id="TIGR01710">
    <property type="entry name" value="typeII_sec_gspG"/>
    <property type="match status" value="1"/>
</dbReference>
<comment type="caution">
    <text evidence="13">The sequence shown here is derived from an EMBL/GenBank/DDBJ whole genome shotgun (WGS) entry which is preliminary data.</text>
</comment>
<organism evidence="13">
    <name type="scientific">Thiolapillus brandeum</name>
    <dbReference type="NCBI Taxonomy" id="1076588"/>
    <lineage>
        <taxon>Bacteria</taxon>
        <taxon>Pseudomonadati</taxon>
        <taxon>Pseudomonadota</taxon>
        <taxon>Gammaproteobacteria</taxon>
        <taxon>Chromatiales</taxon>
        <taxon>Sedimenticolaceae</taxon>
        <taxon>Thiolapillus</taxon>
    </lineage>
</organism>
<dbReference type="PANTHER" id="PTHR30093">
    <property type="entry name" value="GENERAL SECRETION PATHWAY PROTEIN G"/>
    <property type="match status" value="1"/>
</dbReference>
<dbReference type="AlphaFoldDB" id="A0A831RY45"/>
<gene>
    <name evidence="13" type="primary">gspG</name>
    <name evidence="13" type="ORF">ENJ12_06640</name>
</gene>
<evidence type="ECO:0000313" key="13">
    <source>
        <dbReference type="EMBL" id="HEC06508.1"/>
    </source>
</evidence>
<dbReference type="PROSITE" id="PS00409">
    <property type="entry name" value="PROKAR_NTER_METHYL"/>
    <property type="match status" value="1"/>
</dbReference>
<feature type="compositionally biased region" description="Basic and acidic residues" evidence="10">
    <location>
        <begin position="123"/>
        <end position="133"/>
    </location>
</feature>
<sequence length="133" mass="14482">MKIKTYRSNSGFTLLELLVVLAILAMLAGLVGPRVMDQFGKGKHDAAVTQIGSLKGALDLYRLDAGHYPQSLEELTKGVNGGKPVLDKLPKDPWGNDYQYRFPGEHGDFDIVSYGSDGSPGGEGEKRDINSWD</sequence>
<dbReference type="InterPro" id="IPR010054">
    <property type="entry name" value="Type2_sec_GspG"/>
</dbReference>
<dbReference type="Proteomes" id="UP000886339">
    <property type="component" value="Unassembled WGS sequence"/>
</dbReference>
<dbReference type="SUPFAM" id="SSF54523">
    <property type="entry name" value="Pili subunits"/>
    <property type="match status" value="1"/>
</dbReference>
<dbReference type="InterPro" id="IPR012902">
    <property type="entry name" value="N_methyl_site"/>
</dbReference>
<keyword evidence="6" id="KW-0997">Cell inner membrane</keyword>
<dbReference type="GO" id="GO:0015627">
    <property type="term" value="C:type II protein secretion system complex"/>
    <property type="evidence" value="ECO:0007669"/>
    <property type="project" value="InterPro"/>
</dbReference>
<name>A0A831RY45_9GAMM</name>
<evidence type="ECO:0000256" key="9">
    <source>
        <dbReference type="ARBA" id="ARBA00023136"/>
    </source>
</evidence>
<feature type="region of interest" description="Disordered" evidence="10">
    <location>
        <begin position="109"/>
        <end position="133"/>
    </location>
</feature>
<evidence type="ECO:0000256" key="8">
    <source>
        <dbReference type="ARBA" id="ARBA00022989"/>
    </source>
</evidence>
<evidence type="ECO:0000256" key="6">
    <source>
        <dbReference type="ARBA" id="ARBA00022519"/>
    </source>
</evidence>
<evidence type="ECO:0000256" key="10">
    <source>
        <dbReference type="SAM" id="MobiDB-lite"/>
    </source>
</evidence>
<dbReference type="Pfam" id="PF08334">
    <property type="entry name" value="T2SSG"/>
    <property type="match status" value="1"/>
</dbReference>
<evidence type="ECO:0000256" key="2">
    <source>
        <dbReference type="ARBA" id="ARBA00009984"/>
    </source>
</evidence>
<comment type="similarity">
    <text evidence="2">Belongs to the GSP G family.</text>
</comment>
<dbReference type="NCBIfam" id="TIGR02532">
    <property type="entry name" value="IV_pilin_GFxxxE"/>
    <property type="match status" value="1"/>
</dbReference>
<dbReference type="Gene3D" id="3.30.700.10">
    <property type="entry name" value="Glycoprotein, Type 4 Pilin"/>
    <property type="match status" value="1"/>
</dbReference>
<evidence type="ECO:0000259" key="12">
    <source>
        <dbReference type="Pfam" id="PF08334"/>
    </source>
</evidence>
<dbReference type="PANTHER" id="PTHR30093:SF45">
    <property type="entry name" value="TYPE II SECRETION SYSTEM CORE PROTEIN G"/>
    <property type="match status" value="1"/>
</dbReference>
<dbReference type="InterPro" id="IPR000983">
    <property type="entry name" value="Bac_GSPG_pilin"/>
</dbReference>
<dbReference type="InterPro" id="IPR013545">
    <property type="entry name" value="T2SS_protein-GspG_C"/>
</dbReference>
<comment type="subcellular location">
    <subcellularLocation>
        <location evidence="1">Cell inner membrane</location>
        <topology evidence="1">Single-pass membrane protein</topology>
    </subcellularLocation>
</comment>
<evidence type="ECO:0000256" key="3">
    <source>
        <dbReference type="ARBA" id="ARBA00020042"/>
    </source>
</evidence>
<feature type="transmembrane region" description="Helical" evidence="11">
    <location>
        <begin position="12"/>
        <end position="31"/>
    </location>
</feature>
<dbReference type="EMBL" id="DRLF01000231">
    <property type="protein sequence ID" value="HEC06508.1"/>
    <property type="molecule type" value="Genomic_DNA"/>
</dbReference>
<dbReference type="GO" id="GO:0005886">
    <property type="term" value="C:plasma membrane"/>
    <property type="evidence" value="ECO:0007669"/>
    <property type="project" value="UniProtKB-SubCell"/>
</dbReference>
<keyword evidence="4" id="KW-1003">Cell membrane</keyword>